<name>A0A0G4I4Z4_9ALVE</name>
<feature type="compositionally biased region" description="Polar residues" evidence="1">
    <location>
        <begin position="180"/>
        <end position="192"/>
    </location>
</feature>
<protein>
    <submittedName>
        <fullName evidence="2">Uncharacterized protein</fullName>
    </submittedName>
</protein>
<dbReference type="AlphaFoldDB" id="A0A0G4I4Z4"/>
<feature type="region of interest" description="Disordered" evidence="1">
    <location>
        <begin position="136"/>
        <end position="207"/>
    </location>
</feature>
<sequence>MCLEPLRGGDFRIVRLVSGPSLSDCSSVGERGVNTLHVGAEGGRDHQKRELVGISVEWGVPESLQLALLSLHTDRQTENPDRTIQSEVACPLSAQHRTQTDTRIFDSDSHHTSVSVSICDTVTESAVCPPAQAAVKLTQSGGQRREREEGNRLTKETCEHRDLRSHRPNSSSHMQEEEAQGQSEMTQNSSVVPQKRRRSESALTQMEADECDEVSGCSGERRGVGLWGEGRGRGCVREEKQRRLTVSLSDSAPLSSEVCRGRDDPIAGWKAVVYENDRRGGEGGEVKRNRHGQILCLHGRVRCRCKDCDGKSICQHGRQRHSCKVCGGKGTCEHGRQRSHCKECGGKSICEHGRARSKCKECGGTSICDHGRIRSQCKECGGKSICDHGRIRYQCKECGGGGICEHGRHRARSAEGRVFVITAVFAITARSAEGRAYVSTVASAASARSAEGKAFASKVASAASARIVEEGAFVSTVAGALGAKIAEGRVFVSTESSATTARSAEGRAYVSTVVSAASSRSAEARAFVSTAGSDTRAGSAGGRVFVSTVAGAPDARNVAGRVFVSTAGTATFARSAEGGALVFTERTADAAVSASRSLLFLLDPCVSLFTSAVCLGSPTPSLFS</sequence>
<evidence type="ECO:0000313" key="2">
    <source>
        <dbReference type="EMBL" id="CEM52059.1"/>
    </source>
</evidence>
<dbReference type="PhylomeDB" id="A0A0G4I4Z4"/>
<organism evidence="2">
    <name type="scientific">Chromera velia CCMP2878</name>
    <dbReference type="NCBI Taxonomy" id="1169474"/>
    <lineage>
        <taxon>Eukaryota</taxon>
        <taxon>Sar</taxon>
        <taxon>Alveolata</taxon>
        <taxon>Colpodellida</taxon>
        <taxon>Chromeraceae</taxon>
        <taxon>Chromera</taxon>
    </lineage>
</organism>
<gene>
    <name evidence="2" type="ORF">Cvel_11038</name>
</gene>
<evidence type="ECO:0000256" key="1">
    <source>
        <dbReference type="SAM" id="MobiDB-lite"/>
    </source>
</evidence>
<reference evidence="2" key="1">
    <citation type="submission" date="2014-11" db="EMBL/GenBank/DDBJ databases">
        <authorList>
            <person name="Otto D Thomas"/>
            <person name="Naeem Raeece"/>
        </authorList>
    </citation>
    <scope>NUCLEOTIDE SEQUENCE</scope>
</reference>
<dbReference type="VEuPathDB" id="CryptoDB:Cvel_11038"/>
<accession>A0A0G4I4Z4</accession>
<feature type="compositionally biased region" description="Basic and acidic residues" evidence="1">
    <location>
        <begin position="143"/>
        <end position="162"/>
    </location>
</feature>
<proteinExistence type="predicted"/>
<dbReference type="EMBL" id="CDMZ01005127">
    <property type="protein sequence ID" value="CEM52059.1"/>
    <property type="molecule type" value="Genomic_DNA"/>
</dbReference>